<dbReference type="InterPro" id="IPR036259">
    <property type="entry name" value="MFS_trans_sf"/>
</dbReference>
<dbReference type="GO" id="GO:0016020">
    <property type="term" value="C:membrane"/>
    <property type="evidence" value="ECO:0007669"/>
    <property type="project" value="UniProtKB-SubCell"/>
</dbReference>
<evidence type="ECO:0000313" key="9">
    <source>
        <dbReference type="EMBL" id="KAJ9587951.1"/>
    </source>
</evidence>
<keyword evidence="10" id="KW-1185">Reference proteome</keyword>
<feature type="region of interest" description="Disordered" evidence="6">
    <location>
        <begin position="192"/>
        <end position="215"/>
    </location>
</feature>
<keyword evidence="5 7" id="KW-0472">Membrane</keyword>
<comment type="caution">
    <text evidence="9">The sequence shown here is derived from an EMBL/GenBank/DDBJ whole genome shotgun (WGS) entry which is preliminary data.</text>
</comment>
<feature type="transmembrane region" description="Helical" evidence="7">
    <location>
        <begin position="21"/>
        <end position="43"/>
    </location>
</feature>
<dbReference type="SUPFAM" id="SSF103473">
    <property type="entry name" value="MFS general substrate transporter"/>
    <property type="match status" value="1"/>
</dbReference>
<dbReference type="PANTHER" id="PTHR16172">
    <property type="entry name" value="MAJOR FACILITATOR SUPERFAMILY DOMAIN-CONTAINING PROTEIN 6-LIKE"/>
    <property type="match status" value="1"/>
</dbReference>
<organism evidence="9 10">
    <name type="scientific">Diploptera punctata</name>
    <name type="common">Pacific beetle cockroach</name>
    <dbReference type="NCBI Taxonomy" id="6984"/>
    <lineage>
        <taxon>Eukaryota</taxon>
        <taxon>Metazoa</taxon>
        <taxon>Ecdysozoa</taxon>
        <taxon>Arthropoda</taxon>
        <taxon>Hexapoda</taxon>
        <taxon>Insecta</taxon>
        <taxon>Pterygota</taxon>
        <taxon>Neoptera</taxon>
        <taxon>Polyneoptera</taxon>
        <taxon>Dictyoptera</taxon>
        <taxon>Blattodea</taxon>
        <taxon>Blaberoidea</taxon>
        <taxon>Blaberidae</taxon>
        <taxon>Diplopterinae</taxon>
        <taxon>Diploptera</taxon>
    </lineage>
</organism>
<comment type="subcellular location">
    <subcellularLocation>
        <location evidence="1">Membrane</location>
        <topology evidence="1">Multi-pass membrane protein</topology>
    </subcellularLocation>
</comment>
<dbReference type="EMBL" id="JASPKZ010006046">
    <property type="protein sequence ID" value="KAJ9587951.1"/>
    <property type="molecule type" value="Genomic_DNA"/>
</dbReference>
<keyword evidence="4 7" id="KW-1133">Transmembrane helix</keyword>
<keyword evidence="3 7" id="KW-0812">Transmembrane</keyword>
<sequence>MQKNQKKYIILKTASNNLVALKILLFCFFGGIGCIFPFLPLHMRNVGLTALEAQIVSAVAPLVALLGPWVVCPLADRMSGLRSNNGRGLRVMLALILLLAGVFYALLLCIPTVTRFDSDHKPGVFFLCGTDDAILQHERCVQPACHSWDPKQIGELYLTNCKYDCDTELAEIGRFDMLEMDPPVTTIEMFTEDGDLGSGHVEPPLEGQEEDYDEDQIHDEDQIENEENTRERRDANETITTIEYEPPHLCYTDVDGTVKCKVYTKYSKQLAINASLYSDEQLNPRGQHCHYKLIGGSGKNFTCRIPGFCLEG</sequence>
<evidence type="ECO:0000313" key="10">
    <source>
        <dbReference type="Proteomes" id="UP001233999"/>
    </source>
</evidence>
<feature type="domain" description="Major facilitator superfamily associated" evidence="8">
    <location>
        <begin position="19"/>
        <end position="115"/>
    </location>
</feature>
<protein>
    <recommendedName>
        <fullName evidence="8">Major facilitator superfamily associated domain-containing protein</fullName>
    </recommendedName>
</protein>
<dbReference type="Proteomes" id="UP001233999">
    <property type="component" value="Unassembled WGS sequence"/>
</dbReference>
<evidence type="ECO:0000256" key="6">
    <source>
        <dbReference type="SAM" id="MobiDB-lite"/>
    </source>
</evidence>
<reference evidence="9" key="1">
    <citation type="journal article" date="2023" name="IScience">
        <title>Live-bearing cockroach genome reveals convergent evolutionary mechanisms linked to viviparity in insects and beyond.</title>
        <authorList>
            <person name="Fouks B."/>
            <person name="Harrison M.C."/>
            <person name="Mikhailova A.A."/>
            <person name="Marchal E."/>
            <person name="English S."/>
            <person name="Carruthers M."/>
            <person name="Jennings E.C."/>
            <person name="Chiamaka E.L."/>
            <person name="Frigard R.A."/>
            <person name="Pippel M."/>
            <person name="Attardo G.M."/>
            <person name="Benoit J.B."/>
            <person name="Bornberg-Bauer E."/>
            <person name="Tobe S.S."/>
        </authorList>
    </citation>
    <scope>NUCLEOTIDE SEQUENCE</scope>
    <source>
        <strain evidence="9">Stay&amp;Tobe</strain>
    </source>
</reference>
<gene>
    <name evidence="9" type="ORF">L9F63_018626</name>
</gene>
<evidence type="ECO:0000256" key="7">
    <source>
        <dbReference type="SAM" id="Phobius"/>
    </source>
</evidence>
<evidence type="ECO:0000256" key="2">
    <source>
        <dbReference type="ARBA" id="ARBA00005241"/>
    </source>
</evidence>
<feature type="transmembrane region" description="Helical" evidence="7">
    <location>
        <begin position="88"/>
        <end position="107"/>
    </location>
</feature>
<reference evidence="9" key="2">
    <citation type="submission" date="2023-05" db="EMBL/GenBank/DDBJ databases">
        <authorList>
            <person name="Fouks B."/>
        </authorList>
    </citation>
    <scope>NUCLEOTIDE SEQUENCE</scope>
    <source>
        <strain evidence="9">Stay&amp;Tobe</strain>
        <tissue evidence="9">Testes</tissue>
    </source>
</reference>
<name>A0AAD8EF99_DIPPU</name>
<evidence type="ECO:0000256" key="3">
    <source>
        <dbReference type="ARBA" id="ARBA00022692"/>
    </source>
</evidence>
<comment type="similarity">
    <text evidence="2">Belongs to the major facilitator superfamily. MFSD6 family.</text>
</comment>
<dbReference type="PROSITE" id="PS51257">
    <property type="entry name" value="PROKAR_LIPOPROTEIN"/>
    <property type="match status" value="1"/>
</dbReference>
<evidence type="ECO:0000256" key="5">
    <source>
        <dbReference type="ARBA" id="ARBA00023136"/>
    </source>
</evidence>
<dbReference type="AlphaFoldDB" id="A0AAD8EF99"/>
<accession>A0AAD8EF99</accession>
<dbReference type="InterPro" id="IPR024989">
    <property type="entry name" value="MFS_assoc_dom"/>
</dbReference>
<feature type="transmembrane region" description="Helical" evidence="7">
    <location>
        <begin position="55"/>
        <end position="76"/>
    </location>
</feature>
<evidence type="ECO:0000256" key="1">
    <source>
        <dbReference type="ARBA" id="ARBA00004141"/>
    </source>
</evidence>
<proteinExistence type="inferred from homology"/>
<evidence type="ECO:0000256" key="4">
    <source>
        <dbReference type="ARBA" id="ARBA00022989"/>
    </source>
</evidence>
<dbReference type="PANTHER" id="PTHR16172:SF27">
    <property type="entry name" value="FI19426P1"/>
    <property type="match status" value="1"/>
</dbReference>
<evidence type="ECO:0000259" key="8">
    <source>
        <dbReference type="Pfam" id="PF12832"/>
    </source>
</evidence>
<dbReference type="Pfam" id="PF12832">
    <property type="entry name" value="MFS_1_like"/>
    <property type="match status" value="1"/>
</dbReference>
<dbReference type="Gene3D" id="1.20.1250.20">
    <property type="entry name" value="MFS general substrate transporter like domains"/>
    <property type="match status" value="1"/>
</dbReference>
<dbReference type="InterPro" id="IPR051717">
    <property type="entry name" value="MFS_MFSD6"/>
</dbReference>